<feature type="coiled-coil region" evidence="4">
    <location>
        <begin position="221"/>
        <end position="248"/>
    </location>
</feature>
<dbReference type="PANTHER" id="PTHR30329:SF20">
    <property type="entry name" value="EXPORTED PROTEIN"/>
    <property type="match status" value="1"/>
</dbReference>
<comment type="subcellular location">
    <subcellularLocation>
        <location evidence="1">Cell outer membrane</location>
    </subcellularLocation>
</comment>
<evidence type="ECO:0000313" key="7">
    <source>
        <dbReference type="EMBL" id="SHJ16322.1"/>
    </source>
</evidence>
<dbReference type="AlphaFoldDB" id="A0A1M6H2F0"/>
<feature type="signal peptide" evidence="5">
    <location>
        <begin position="1"/>
        <end position="19"/>
    </location>
</feature>
<dbReference type="STRING" id="579105.SAMN04488096_10986"/>
<gene>
    <name evidence="7" type="ORF">SAMN04488096_10986</name>
</gene>
<dbReference type="Gene3D" id="3.30.1330.60">
    <property type="entry name" value="OmpA-like domain"/>
    <property type="match status" value="1"/>
</dbReference>
<dbReference type="SUPFAM" id="SSF103647">
    <property type="entry name" value="TSP type-3 repeat"/>
    <property type="match status" value="1"/>
</dbReference>
<proteinExistence type="predicted"/>
<dbReference type="InterPro" id="IPR036737">
    <property type="entry name" value="OmpA-like_sf"/>
</dbReference>
<dbReference type="InterPro" id="IPR050330">
    <property type="entry name" value="Bact_OuterMem_StrucFunc"/>
</dbReference>
<dbReference type="InterPro" id="IPR006664">
    <property type="entry name" value="OMP_bac"/>
</dbReference>
<keyword evidence="5" id="KW-0732">Signal</keyword>
<dbReference type="GO" id="GO:0009279">
    <property type="term" value="C:cell outer membrane"/>
    <property type="evidence" value="ECO:0007669"/>
    <property type="project" value="UniProtKB-SubCell"/>
</dbReference>
<dbReference type="PANTHER" id="PTHR30329">
    <property type="entry name" value="STATOR ELEMENT OF FLAGELLAR MOTOR COMPLEX"/>
    <property type="match status" value="1"/>
</dbReference>
<feature type="chain" id="PRO_5012048063" evidence="5">
    <location>
        <begin position="20"/>
        <end position="420"/>
    </location>
</feature>
<evidence type="ECO:0000256" key="1">
    <source>
        <dbReference type="ARBA" id="ARBA00004442"/>
    </source>
</evidence>
<dbReference type="GO" id="GO:0005509">
    <property type="term" value="F:calcium ion binding"/>
    <property type="evidence" value="ECO:0007669"/>
    <property type="project" value="InterPro"/>
</dbReference>
<evidence type="ECO:0000256" key="3">
    <source>
        <dbReference type="PROSITE-ProRule" id="PRU00473"/>
    </source>
</evidence>
<evidence type="ECO:0000313" key="8">
    <source>
        <dbReference type="Proteomes" id="UP000184225"/>
    </source>
</evidence>
<accession>A0A1M6H2F0</accession>
<keyword evidence="4" id="KW-0175">Coiled coil</keyword>
<dbReference type="SUPFAM" id="SSF103088">
    <property type="entry name" value="OmpA-like"/>
    <property type="match status" value="1"/>
</dbReference>
<dbReference type="CDD" id="cd07185">
    <property type="entry name" value="OmpA_C-like"/>
    <property type="match status" value="1"/>
</dbReference>
<dbReference type="InterPro" id="IPR006665">
    <property type="entry name" value="OmpA-like"/>
</dbReference>
<name>A0A1M6H2F0_9FLAO</name>
<dbReference type="InterPro" id="IPR028974">
    <property type="entry name" value="TSP_type-3_rpt"/>
</dbReference>
<dbReference type="PROSITE" id="PS51123">
    <property type="entry name" value="OMPA_2"/>
    <property type="match status" value="1"/>
</dbReference>
<dbReference type="Proteomes" id="UP000184225">
    <property type="component" value="Unassembled WGS sequence"/>
</dbReference>
<evidence type="ECO:0000256" key="4">
    <source>
        <dbReference type="SAM" id="Coils"/>
    </source>
</evidence>
<sequence length="420" mass="47008">MKKITFLLFSALIGLTMQAQEEEKETGYNKWSIDVGGGLNESSRPYAEGYYSPTFGAWNADLGVRYMFNDKFGLKANAGINDISEGEGVPEFSTQFYRASIEGVLNLGSILNFREWTNRINLLAHGGGGMAMIKFDDATFDDDYMTIVTAGITPQVRLSNRIALYADLSIVGNINQNYTWDGQEETENLGFDGLLTNASIGINVYLGKHKTHADWVDKSENTELKKELDSIQDRVAKLEEDLRDEDQDGVPNYLDREPNTMNGVAVDSKGFAVDKNENGIPDEIESSLDQRYTSKQEFAESKENFDIKKLLNDGYVNVYFPLNSDKPHTYSLEAINYVITYMRENPSVKAELIGYADELGNAAYNEELSNRRAERVYNIVIASGIDASRLKHVGNGVDSSVDKTSAEARQLVRRVTFKIK</sequence>
<dbReference type="RefSeq" id="WP_073153075.1">
    <property type="nucleotide sequence ID" value="NZ_FQYY01000009.1"/>
</dbReference>
<evidence type="ECO:0000256" key="5">
    <source>
        <dbReference type="SAM" id="SignalP"/>
    </source>
</evidence>
<dbReference type="PRINTS" id="PR01021">
    <property type="entry name" value="OMPADOMAIN"/>
</dbReference>
<keyword evidence="8" id="KW-1185">Reference proteome</keyword>
<feature type="domain" description="OmpA-like" evidence="6">
    <location>
        <begin position="307"/>
        <end position="420"/>
    </location>
</feature>
<organism evidence="7 8">
    <name type="scientific">Mesonia phycicola</name>
    <dbReference type="NCBI Taxonomy" id="579105"/>
    <lineage>
        <taxon>Bacteria</taxon>
        <taxon>Pseudomonadati</taxon>
        <taxon>Bacteroidota</taxon>
        <taxon>Flavobacteriia</taxon>
        <taxon>Flavobacteriales</taxon>
        <taxon>Flavobacteriaceae</taxon>
        <taxon>Mesonia</taxon>
    </lineage>
</organism>
<reference evidence="7 8" key="1">
    <citation type="submission" date="2016-11" db="EMBL/GenBank/DDBJ databases">
        <authorList>
            <person name="Jaros S."/>
            <person name="Januszkiewicz K."/>
            <person name="Wedrychowicz H."/>
        </authorList>
    </citation>
    <scope>NUCLEOTIDE SEQUENCE [LARGE SCALE GENOMIC DNA]</scope>
    <source>
        <strain evidence="7 8">DSM 21425</strain>
    </source>
</reference>
<dbReference type="EMBL" id="FQYY01000009">
    <property type="protein sequence ID" value="SHJ16322.1"/>
    <property type="molecule type" value="Genomic_DNA"/>
</dbReference>
<dbReference type="OrthoDB" id="1522982at2"/>
<keyword evidence="2 3" id="KW-0472">Membrane</keyword>
<evidence type="ECO:0000259" key="6">
    <source>
        <dbReference type="PROSITE" id="PS51123"/>
    </source>
</evidence>
<evidence type="ECO:0000256" key="2">
    <source>
        <dbReference type="ARBA" id="ARBA00023136"/>
    </source>
</evidence>
<dbReference type="Pfam" id="PF00691">
    <property type="entry name" value="OmpA"/>
    <property type="match status" value="1"/>
</dbReference>
<protein>
    <submittedName>
        <fullName evidence="7">OmpA-OmpF porin, OOP family</fullName>
    </submittedName>
</protein>